<keyword evidence="1" id="KW-0812">Transmembrane</keyword>
<dbReference type="AlphaFoldDB" id="A0A182QLR0"/>
<dbReference type="VEuPathDB" id="VectorBase:AFAF012745"/>
<keyword evidence="3" id="KW-1185">Reference proteome</keyword>
<feature type="transmembrane region" description="Helical" evidence="1">
    <location>
        <begin position="419"/>
        <end position="437"/>
    </location>
</feature>
<sequence length="566" mass="63447">MKTTRRFKQPSHASERTVSRVDRGLAAMPRECDRYVVKNGNRSHRGSSWTSSIWGSFNRITSIDESSVYKLLAVGFDEDDTIGIPMMRMQPRVALMVAELLMVLRLMVMLLLLLLLLLHVVMRRTGCTGRRPGGAASSTARVFLLLDALLEVHLRVTLLLVRSGELSAADVTRERFLARVRPDVRRQVVRPAERAHADPTLERLLAGVDADVAGQLVRAGEPPVAVLDRARVRSLVDGRLARAVRVLARFHRHQLERHRALLVHLRQDLVALARRLIVLGQLDGVLRLLGGLRRRQPTELARIGRARVRCRVRFLLRNDRPDRDRRGGRPGQDTGRCVLRTAHVRIDRRVEPLVLLAHARQPLLAPLPTVRMHLLALLHVHRTNAAPVARRLLQDDARAVHVQPEQLRLAGGVASVTPFLPTVVVLLLLLLLVLMLPDRGRSRHALRGTGGLRSEQAEHRRLEQAFEILFSIASDDDDDWTPPSAVPPCCISAVLPPVTLAKPATRICPCRGGFLTHHTLEIPDLPNVNVNRSATRPFTDGRYGANINFERCQRFLMPAVRVSNEI</sequence>
<dbReference type="EnsemblMetazoa" id="AFAF012745-RA">
    <property type="protein sequence ID" value="AFAF012745-PA"/>
    <property type="gene ID" value="AFAF012745"/>
</dbReference>
<keyword evidence="1" id="KW-1133">Transmembrane helix</keyword>
<reference evidence="3" key="1">
    <citation type="submission" date="2014-01" db="EMBL/GenBank/DDBJ databases">
        <title>The Genome Sequence of Anopheles farauti FAR1 (V2).</title>
        <authorList>
            <consortium name="The Broad Institute Genomics Platform"/>
            <person name="Neafsey D.E."/>
            <person name="Besansky N."/>
            <person name="Howell P."/>
            <person name="Walton C."/>
            <person name="Young S.K."/>
            <person name="Zeng Q."/>
            <person name="Gargeya S."/>
            <person name="Fitzgerald M."/>
            <person name="Haas B."/>
            <person name="Abouelleil A."/>
            <person name="Allen A.W."/>
            <person name="Alvarado L."/>
            <person name="Arachchi H.M."/>
            <person name="Berlin A.M."/>
            <person name="Chapman S.B."/>
            <person name="Gainer-Dewar J."/>
            <person name="Goldberg J."/>
            <person name="Griggs A."/>
            <person name="Gujja S."/>
            <person name="Hansen M."/>
            <person name="Howarth C."/>
            <person name="Imamovic A."/>
            <person name="Ireland A."/>
            <person name="Larimer J."/>
            <person name="McCowan C."/>
            <person name="Murphy C."/>
            <person name="Pearson M."/>
            <person name="Poon T.W."/>
            <person name="Priest M."/>
            <person name="Roberts A."/>
            <person name="Saif S."/>
            <person name="Shea T."/>
            <person name="Sisk P."/>
            <person name="Sykes S."/>
            <person name="Wortman J."/>
            <person name="Nusbaum C."/>
            <person name="Birren B."/>
        </authorList>
    </citation>
    <scope>NUCLEOTIDE SEQUENCE [LARGE SCALE GENOMIC DNA]</scope>
    <source>
        <strain evidence="3">FAR1</strain>
    </source>
</reference>
<evidence type="ECO:0000256" key="1">
    <source>
        <dbReference type="SAM" id="Phobius"/>
    </source>
</evidence>
<dbReference type="Proteomes" id="UP000075886">
    <property type="component" value="Unassembled WGS sequence"/>
</dbReference>
<name>A0A182QLR0_9DIPT</name>
<feature type="transmembrane region" description="Helical" evidence="1">
    <location>
        <begin position="93"/>
        <end position="122"/>
    </location>
</feature>
<protein>
    <submittedName>
        <fullName evidence="2">Uncharacterized protein</fullName>
    </submittedName>
</protein>
<keyword evidence="1" id="KW-0472">Membrane</keyword>
<reference evidence="2" key="2">
    <citation type="submission" date="2020-05" db="UniProtKB">
        <authorList>
            <consortium name="EnsemblMetazoa"/>
        </authorList>
    </citation>
    <scope>IDENTIFICATION</scope>
    <source>
        <strain evidence="2">FAR1</strain>
    </source>
</reference>
<dbReference type="EMBL" id="AXCN02000146">
    <property type="status" value="NOT_ANNOTATED_CDS"/>
    <property type="molecule type" value="Genomic_DNA"/>
</dbReference>
<accession>A0A182QLR0</accession>
<evidence type="ECO:0000313" key="3">
    <source>
        <dbReference type="Proteomes" id="UP000075886"/>
    </source>
</evidence>
<proteinExistence type="predicted"/>
<evidence type="ECO:0000313" key="2">
    <source>
        <dbReference type="EnsemblMetazoa" id="AFAF012745-PA"/>
    </source>
</evidence>
<organism evidence="2 3">
    <name type="scientific">Anopheles farauti</name>
    <dbReference type="NCBI Taxonomy" id="69004"/>
    <lineage>
        <taxon>Eukaryota</taxon>
        <taxon>Metazoa</taxon>
        <taxon>Ecdysozoa</taxon>
        <taxon>Arthropoda</taxon>
        <taxon>Hexapoda</taxon>
        <taxon>Insecta</taxon>
        <taxon>Pterygota</taxon>
        <taxon>Neoptera</taxon>
        <taxon>Endopterygota</taxon>
        <taxon>Diptera</taxon>
        <taxon>Nematocera</taxon>
        <taxon>Culicoidea</taxon>
        <taxon>Culicidae</taxon>
        <taxon>Anophelinae</taxon>
        <taxon>Anopheles</taxon>
    </lineage>
</organism>